<dbReference type="PANTHER" id="PTHR20982:SF3">
    <property type="entry name" value="MITOCHONDRIAL RIBOSOME RECYCLING FACTOR PSEUDO 1"/>
    <property type="match status" value="1"/>
</dbReference>
<evidence type="ECO:0000256" key="3">
    <source>
        <dbReference type="ARBA" id="ARBA00022490"/>
    </source>
</evidence>
<dbReference type="RefSeq" id="WP_102598073.1">
    <property type="nucleotide sequence ID" value="NZ_JABUYH010000023.1"/>
</dbReference>
<dbReference type="CDD" id="cd00520">
    <property type="entry name" value="RRF"/>
    <property type="match status" value="1"/>
</dbReference>
<dbReference type="Gene3D" id="1.10.132.20">
    <property type="entry name" value="Ribosome-recycling factor"/>
    <property type="match status" value="1"/>
</dbReference>
<comment type="similarity">
    <text evidence="2 5">Belongs to the RRF family.</text>
</comment>
<name>A0A2N7S626_9MICC</name>
<dbReference type="AlphaFoldDB" id="A0A2N7S626"/>
<dbReference type="GO" id="GO:0043023">
    <property type="term" value="F:ribosomal large subunit binding"/>
    <property type="evidence" value="ECO:0007669"/>
    <property type="project" value="TreeGrafter"/>
</dbReference>
<gene>
    <name evidence="5" type="primary">frr</name>
    <name evidence="7" type="ORF">CIK84_08700</name>
    <name evidence="8" type="ORF">EXY26_14060</name>
</gene>
<dbReference type="NCBIfam" id="TIGR00496">
    <property type="entry name" value="frr"/>
    <property type="match status" value="1"/>
</dbReference>
<comment type="function">
    <text evidence="5">Responsible for the release of ribosomes from messenger RNA at the termination of protein biosynthesis. May increase the efficiency of translation by recycling ribosomes from one round of translation to another.</text>
</comment>
<sequence>MIDETLAETAEKMERTIEAAKEDFATIRTGRAHPGMYAKVMVDYYGSPTPLQQLASFAVPEARTITITPFDVTAMREIEKALGDPEVGANPSSDGKMIRVTLPVLTEERRKEYVKLAKAKGEDARVALRNHRRKAKDTIDKLVKDGEIGEDEGTRAEKDLDALTKKHVDSVEEIVKKKEAELLEV</sequence>
<dbReference type="Gene3D" id="3.30.1360.40">
    <property type="match status" value="1"/>
</dbReference>
<evidence type="ECO:0000313" key="9">
    <source>
        <dbReference type="Proteomes" id="UP000235739"/>
    </source>
</evidence>
<evidence type="ECO:0000259" key="6">
    <source>
        <dbReference type="Pfam" id="PF01765"/>
    </source>
</evidence>
<dbReference type="EMBL" id="SPDS01000002">
    <property type="protein sequence ID" value="TFH55080.1"/>
    <property type="molecule type" value="Genomic_DNA"/>
</dbReference>
<dbReference type="FunFam" id="3.30.1360.40:FF:000001">
    <property type="entry name" value="Ribosome-recycling factor"/>
    <property type="match status" value="1"/>
</dbReference>
<dbReference type="GO" id="GO:0005737">
    <property type="term" value="C:cytoplasm"/>
    <property type="evidence" value="ECO:0007669"/>
    <property type="project" value="UniProtKB-SubCell"/>
</dbReference>
<evidence type="ECO:0000256" key="5">
    <source>
        <dbReference type="HAMAP-Rule" id="MF_00040"/>
    </source>
</evidence>
<dbReference type="GO" id="GO:0006415">
    <property type="term" value="P:translational termination"/>
    <property type="evidence" value="ECO:0007669"/>
    <property type="project" value="UniProtKB-UniRule"/>
</dbReference>
<dbReference type="HAMAP" id="MF_00040">
    <property type="entry name" value="RRF"/>
    <property type="match status" value="1"/>
</dbReference>
<dbReference type="InterPro" id="IPR036191">
    <property type="entry name" value="RRF_sf"/>
</dbReference>
<reference evidence="7 9" key="1">
    <citation type="journal article" date="2017" name="Elife">
        <title>Extensive horizontal gene transfer in cheese-associated bacteria.</title>
        <authorList>
            <person name="Bonham K.S."/>
            <person name="Wolfe B.E."/>
            <person name="Dutton R.J."/>
        </authorList>
    </citation>
    <scope>NUCLEOTIDE SEQUENCE [LARGE SCALE GENOMIC DNA]</scope>
    <source>
        <strain evidence="7 9">JB182</strain>
    </source>
</reference>
<comment type="caution">
    <text evidence="7">The sequence shown here is derived from an EMBL/GenBank/DDBJ whole genome shotgun (WGS) entry which is preliminary data.</text>
</comment>
<dbReference type="InterPro" id="IPR023584">
    <property type="entry name" value="Ribosome_recyc_fac_dom"/>
</dbReference>
<organism evidence="7 9">
    <name type="scientific">Glutamicibacter arilaitensis</name>
    <dbReference type="NCBI Taxonomy" id="256701"/>
    <lineage>
        <taxon>Bacteria</taxon>
        <taxon>Bacillati</taxon>
        <taxon>Actinomycetota</taxon>
        <taxon>Actinomycetes</taxon>
        <taxon>Micrococcales</taxon>
        <taxon>Micrococcaceae</taxon>
        <taxon>Glutamicibacter</taxon>
    </lineage>
</organism>
<evidence type="ECO:0000256" key="4">
    <source>
        <dbReference type="ARBA" id="ARBA00022917"/>
    </source>
</evidence>
<dbReference type="Proteomes" id="UP000297638">
    <property type="component" value="Unassembled WGS sequence"/>
</dbReference>
<dbReference type="Proteomes" id="UP000235739">
    <property type="component" value="Unassembled WGS sequence"/>
</dbReference>
<keyword evidence="3 5" id="KW-0963">Cytoplasm</keyword>
<keyword evidence="4 5" id="KW-0648">Protein biosynthesis</keyword>
<dbReference type="Pfam" id="PF01765">
    <property type="entry name" value="RRF"/>
    <property type="match status" value="1"/>
</dbReference>
<dbReference type="InterPro" id="IPR002661">
    <property type="entry name" value="Ribosome_recyc_fac"/>
</dbReference>
<evidence type="ECO:0000313" key="8">
    <source>
        <dbReference type="EMBL" id="TFH55080.1"/>
    </source>
</evidence>
<comment type="subcellular location">
    <subcellularLocation>
        <location evidence="1 5">Cytoplasm</location>
    </subcellularLocation>
</comment>
<dbReference type="SUPFAM" id="SSF55194">
    <property type="entry name" value="Ribosome recycling factor, RRF"/>
    <property type="match status" value="1"/>
</dbReference>
<evidence type="ECO:0000313" key="7">
    <source>
        <dbReference type="EMBL" id="PMQ21592.1"/>
    </source>
</evidence>
<proteinExistence type="inferred from homology"/>
<dbReference type="PANTHER" id="PTHR20982">
    <property type="entry name" value="RIBOSOME RECYCLING FACTOR"/>
    <property type="match status" value="1"/>
</dbReference>
<evidence type="ECO:0000256" key="2">
    <source>
        <dbReference type="ARBA" id="ARBA00005912"/>
    </source>
</evidence>
<evidence type="ECO:0000256" key="1">
    <source>
        <dbReference type="ARBA" id="ARBA00004496"/>
    </source>
</evidence>
<protein>
    <recommendedName>
        <fullName evidence="5">Ribosome-recycling factor</fullName>
        <shortName evidence="5">RRF</shortName>
    </recommendedName>
    <alternativeName>
        <fullName evidence="5">Ribosome-releasing factor</fullName>
    </alternativeName>
</protein>
<evidence type="ECO:0000313" key="10">
    <source>
        <dbReference type="Proteomes" id="UP000297638"/>
    </source>
</evidence>
<accession>A0A2N7S626</accession>
<reference evidence="8 10" key="2">
    <citation type="submission" date="2019-03" db="EMBL/GenBank/DDBJ databases">
        <title>Glutamicibacter sp. LJH19 genome.</title>
        <authorList>
            <person name="Sinai Borker S."/>
            <person name="Kumar R."/>
        </authorList>
    </citation>
    <scope>NUCLEOTIDE SEQUENCE [LARGE SCALE GENOMIC DNA]</scope>
    <source>
        <strain evidence="8 10">LJH19</strain>
    </source>
</reference>
<dbReference type="EMBL" id="PNQX01000001">
    <property type="protein sequence ID" value="PMQ21592.1"/>
    <property type="molecule type" value="Genomic_DNA"/>
</dbReference>
<dbReference type="FunFam" id="1.10.132.20:FF:000001">
    <property type="entry name" value="Ribosome-recycling factor"/>
    <property type="match status" value="1"/>
</dbReference>
<feature type="domain" description="Ribosome recycling factor" evidence="6">
    <location>
        <begin position="21"/>
        <end position="183"/>
    </location>
</feature>